<feature type="zinc finger region" description="RING-Gid-type" evidence="9">
    <location>
        <begin position="351"/>
        <end position="399"/>
    </location>
</feature>
<dbReference type="SUPFAM" id="SSF57850">
    <property type="entry name" value="RING/U-box"/>
    <property type="match status" value="1"/>
</dbReference>
<feature type="domain" description="RING-Gid-type" evidence="12">
    <location>
        <begin position="746"/>
        <end position="789"/>
    </location>
</feature>
<evidence type="ECO:0000256" key="6">
    <source>
        <dbReference type="ARBA" id="ARBA00061136"/>
    </source>
</evidence>
<dbReference type="PANTHER" id="PTHR12170">
    <property type="entry name" value="MACROPHAGE ERYTHROBLAST ATTACHER-RELATED"/>
    <property type="match status" value="1"/>
</dbReference>
<feature type="domain" description="RING-Gid-type" evidence="12">
    <location>
        <begin position="351"/>
        <end position="399"/>
    </location>
</feature>
<comment type="caution">
    <text evidence="13">The sequence shown here is derived from an EMBL/GenBank/DDBJ whole genome shotgun (WGS) entry which is preliminary data.</text>
</comment>
<protein>
    <recommendedName>
        <fullName evidence="8">GID complex catalytic subunit 2</fullName>
    </recommendedName>
    <alternativeName>
        <fullName evidence="7">Glucose-induced degradation protein 2</fullName>
    </alternativeName>
</protein>
<dbReference type="InterPro" id="IPR024964">
    <property type="entry name" value="CTLH/CRA"/>
</dbReference>
<keyword evidence="3" id="KW-0479">Metal-binding</keyword>
<feature type="domain" description="CTLH" evidence="11">
    <location>
        <begin position="169"/>
        <end position="226"/>
    </location>
</feature>
<evidence type="ECO:0000259" key="12">
    <source>
        <dbReference type="PROSITE" id="PS51867"/>
    </source>
</evidence>
<feature type="zinc finger region" description="RING-Gid-type" evidence="9">
    <location>
        <begin position="746"/>
        <end position="789"/>
    </location>
</feature>
<evidence type="ECO:0000256" key="9">
    <source>
        <dbReference type="PROSITE-ProRule" id="PRU01215"/>
    </source>
</evidence>
<organism evidence="13 14">
    <name type="scientific">Rhizoctonia solani</name>
    <dbReference type="NCBI Taxonomy" id="456999"/>
    <lineage>
        <taxon>Eukaryota</taxon>
        <taxon>Fungi</taxon>
        <taxon>Dikarya</taxon>
        <taxon>Basidiomycota</taxon>
        <taxon>Agaricomycotina</taxon>
        <taxon>Agaricomycetes</taxon>
        <taxon>Cantharellales</taxon>
        <taxon>Ceratobasidiaceae</taxon>
        <taxon>Rhizoctonia</taxon>
    </lineage>
</organism>
<keyword evidence="5" id="KW-0862">Zinc</keyword>
<evidence type="ECO:0000259" key="11">
    <source>
        <dbReference type="PROSITE" id="PS50897"/>
    </source>
</evidence>
<proteinExistence type="inferred from homology"/>
<dbReference type="EMBL" id="CAJMWZ010004552">
    <property type="protein sequence ID" value="CAE6491459.1"/>
    <property type="molecule type" value="Genomic_DNA"/>
</dbReference>
<feature type="region of interest" description="Disordered" evidence="10">
    <location>
        <begin position="426"/>
        <end position="445"/>
    </location>
</feature>
<dbReference type="InterPro" id="IPR044063">
    <property type="entry name" value="ZF_RING_GID"/>
</dbReference>
<dbReference type="InterPro" id="IPR027370">
    <property type="entry name" value="Znf-RING_euk"/>
</dbReference>
<dbReference type="SMART" id="SM00668">
    <property type="entry name" value="CTLH"/>
    <property type="match status" value="2"/>
</dbReference>
<evidence type="ECO:0000313" key="14">
    <source>
        <dbReference type="Proteomes" id="UP000663850"/>
    </source>
</evidence>
<dbReference type="InterPro" id="IPR013083">
    <property type="entry name" value="Znf_RING/FYVE/PHD"/>
</dbReference>
<feature type="domain" description="CTLH" evidence="11">
    <location>
        <begin position="564"/>
        <end position="621"/>
    </location>
</feature>
<dbReference type="GO" id="GO:0005737">
    <property type="term" value="C:cytoplasm"/>
    <property type="evidence" value="ECO:0007669"/>
    <property type="project" value="UniProtKB-SubCell"/>
</dbReference>
<dbReference type="InterPro" id="IPR037683">
    <property type="entry name" value="Rmd5_dRing"/>
</dbReference>
<evidence type="ECO:0000256" key="3">
    <source>
        <dbReference type="ARBA" id="ARBA00022723"/>
    </source>
</evidence>
<evidence type="ECO:0000256" key="2">
    <source>
        <dbReference type="ARBA" id="ARBA00022490"/>
    </source>
</evidence>
<dbReference type="PROSITE" id="PS50897">
    <property type="entry name" value="CTLH"/>
    <property type="match status" value="2"/>
</dbReference>
<keyword evidence="4 9" id="KW-0863">Zinc-finger</keyword>
<sequence length="803" mass="88515">MDKVELQLENLRNELSHLQSATDITGKTAKANTGKKSKSKAPALPIGQSLDSLLSGLYELRQKLGDGESSSTVTDEDFKALAKNVGEKKKDIEEKQKEVYASLTRMGKLLDKQFPMALPGTGPLFTSETAMDALERTIAMHLFRTGSFNVAHTFIEESCMEAPPANHDQFVDMHRILTALTHNDFEPALTWCASNRKFLTERQSTLEFALHRAQFLALLLSPTDPNARQTAITYSKQHFPALYAEHGPAVRRLLASVLFAQPGLAGSPYADLIQGPDAASLFAREYCAQLGLGEQVPMKVAIDIGGSGALARIEKGRRIMKDSRTGWSSVDELPIEIPLPPQHRYHSVFTCPVSKEQASEANPAMMLECGHVVARESLSKLTKGTANRPRDSHLRASSTTMDKADLQLDNLRNELSHLQSAMDITGKTTRANTKKSKSKAPAPPISQSLDSLLASLYELRQKVEGGSATDDDFQELAKNVGEKKKDIEERQKEAYASLTRMGKLLDKQFTMALPETGPLFTSETAIEALERTIALHLFRTGSFNVAHTFMEESCMDTPPTNHEQFVDMHRILTALSHSDFEPALTWCSSNRKFLTQRQSTLEFALHRAQFLALLLSPTDPNARQTAIAYSKQHFPALYAEHGPAVRRLLASILFAQPGLAGSPYADLIQGPDAASLFAREYCAQLGLGEQVPMKVAIDIGGSGALARIEKGRKIMKDSRTEWSSVDELPIEIPLPPQHRYHSIFTCPVSKEQASETNPAMMLECGHVVAKESLSKLTKGTANRVKCPYCPIDSDPSRALQVYF</sequence>
<comment type="subcellular location">
    <subcellularLocation>
        <location evidence="1">Cytoplasm</location>
    </subcellularLocation>
</comment>
<gene>
    <name evidence="13" type="ORF">RDB_LOCUS84685</name>
</gene>
<dbReference type="Pfam" id="PF10607">
    <property type="entry name" value="CTLH"/>
    <property type="match status" value="2"/>
</dbReference>
<dbReference type="GO" id="GO:0034657">
    <property type="term" value="C:GID complex"/>
    <property type="evidence" value="ECO:0007669"/>
    <property type="project" value="TreeGrafter"/>
</dbReference>
<comment type="similarity">
    <text evidence="6">Belongs to the RMD5/GID2 family.</text>
</comment>
<reference evidence="13" key="1">
    <citation type="submission" date="2021-01" db="EMBL/GenBank/DDBJ databases">
        <authorList>
            <person name="Kaushik A."/>
        </authorList>
    </citation>
    <scope>NUCLEOTIDE SEQUENCE</scope>
    <source>
        <strain evidence="13">Type strain: AG8-Rh-89/</strain>
    </source>
</reference>
<evidence type="ECO:0000256" key="8">
    <source>
        <dbReference type="ARBA" id="ARBA00080744"/>
    </source>
</evidence>
<dbReference type="CDD" id="cd16652">
    <property type="entry name" value="dRING_Rmd5p-like"/>
    <property type="match status" value="1"/>
</dbReference>
<dbReference type="PROSITE" id="PS51867">
    <property type="entry name" value="ZF_RING_GID"/>
    <property type="match status" value="2"/>
</dbReference>
<dbReference type="Proteomes" id="UP000663850">
    <property type="component" value="Unassembled WGS sequence"/>
</dbReference>
<dbReference type="InterPro" id="IPR006595">
    <property type="entry name" value="CTLH_C"/>
</dbReference>
<accession>A0A8H3CMR1</accession>
<evidence type="ECO:0000256" key="1">
    <source>
        <dbReference type="ARBA" id="ARBA00004496"/>
    </source>
</evidence>
<evidence type="ECO:0000256" key="7">
    <source>
        <dbReference type="ARBA" id="ARBA00075398"/>
    </source>
</evidence>
<evidence type="ECO:0000256" key="10">
    <source>
        <dbReference type="SAM" id="MobiDB-lite"/>
    </source>
</evidence>
<dbReference type="InterPro" id="IPR045098">
    <property type="entry name" value="Fyv10_fam"/>
</dbReference>
<evidence type="ECO:0000256" key="4">
    <source>
        <dbReference type="ARBA" id="ARBA00022771"/>
    </source>
</evidence>
<dbReference type="GO" id="GO:0061630">
    <property type="term" value="F:ubiquitin protein ligase activity"/>
    <property type="evidence" value="ECO:0007669"/>
    <property type="project" value="InterPro"/>
</dbReference>
<dbReference type="GO" id="GO:0005634">
    <property type="term" value="C:nucleus"/>
    <property type="evidence" value="ECO:0007669"/>
    <property type="project" value="TreeGrafter"/>
</dbReference>
<dbReference type="FunFam" id="3.30.40.10:FF:000143">
    <property type="entry name" value="Regulator of gluconeogenesis Rmd5"/>
    <property type="match status" value="1"/>
</dbReference>
<dbReference type="Pfam" id="PF13445">
    <property type="entry name" value="zf-RING_UBOX"/>
    <property type="match status" value="2"/>
</dbReference>
<dbReference type="AlphaFoldDB" id="A0A8H3CMR1"/>
<evidence type="ECO:0000313" key="13">
    <source>
        <dbReference type="EMBL" id="CAE6491459.1"/>
    </source>
</evidence>
<feature type="region of interest" description="Disordered" evidence="10">
    <location>
        <begin position="380"/>
        <end position="401"/>
    </location>
</feature>
<name>A0A8H3CMR1_9AGAM</name>
<dbReference type="GO" id="GO:0043161">
    <property type="term" value="P:proteasome-mediated ubiquitin-dependent protein catabolic process"/>
    <property type="evidence" value="ECO:0007669"/>
    <property type="project" value="InterPro"/>
</dbReference>
<dbReference type="PANTHER" id="PTHR12170:SF3">
    <property type="entry name" value="GH10162P"/>
    <property type="match status" value="1"/>
</dbReference>
<dbReference type="GO" id="GO:0008270">
    <property type="term" value="F:zinc ion binding"/>
    <property type="evidence" value="ECO:0007669"/>
    <property type="project" value="UniProtKB-KW"/>
</dbReference>
<feature type="region of interest" description="Disordered" evidence="10">
    <location>
        <begin position="22"/>
        <end position="43"/>
    </location>
</feature>
<evidence type="ECO:0000256" key="5">
    <source>
        <dbReference type="ARBA" id="ARBA00022833"/>
    </source>
</evidence>
<dbReference type="Gene3D" id="3.30.40.10">
    <property type="entry name" value="Zinc/RING finger domain, C3HC4 (zinc finger)"/>
    <property type="match status" value="1"/>
</dbReference>
<keyword evidence="2" id="KW-0963">Cytoplasm</keyword>